<proteinExistence type="predicted"/>
<dbReference type="AlphaFoldDB" id="A0A5Q0L755"/>
<evidence type="ECO:0000313" key="3">
    <source>
        <dbReference type="EMBL" id="QFZ72526.1"/>
    </source>
</evidence>
<gene>
    <name evidence="3" type="ORF">GFH48_03935</name>
</gene>
<feature type="domain" description="ER-bound oxygenase mpaB/mpaB'/Rubber oxygenase catalytic" evidence="2">
    <location>
        <begin position="52"/>
        <end position="263"/>
    </location>
</feature>
<evidence type="ECO:0000256" key="1">
    <source>
        <dbReference type="SAM" id="MobiDB-lite"/>
    </source>
</evidence>
<reference evidence="3 4" key="1">
    <citation type="submission" date="2019-10" db="EMBL/GenBank/DDBJ databases">
        <title>A novel species.</title>
        <authorList>
            <person name="Gao J."/>
        </authorList>
    </citation>
    <scope>NUCLEOTIDE SEQUENCE [LARGE SCALE GENOMIC DNA]</scope>
    <source>
        <strain evidence="3 4">QMT-28</strain>
    </source>
</reference>
<dbReference type="GO" id="GO:0016491">
    <property type="term" value="F:oxidoreductase activity"/>
    <property type="evidence" value="ECO:0007669"/>
    <property type="project" value="InterPro"/>
</dbReference>
<name>A0A5Q0L755_9ACTN</name>
<feature type="region of interest" description="Disordered" evidence="1">
    <location>
        <begin position="22"/>
        <end position="48"/>
    </location>
</feature>
<dbReference type="PANTHER" id="PTHR36151:SF3">
    <property type="entry name" value="ER-BOUND OXYGENASE MPAB_MPAB'_RUBBER OXYGENASE CATALYTIC DOMAIN-CONTAINING PROTEIN"/>
    <property type="match status" value="1"/>
</dbReference>
<dbReference type="InterPro" id="IPR018713">
    <property type="entry name" value="MPAB/Lcp_cat_dom"/>
</dbReference>
<evidence type="ECO:0000259" key="2">
    <source>
        <dbReference type="Pfam" id="PF09995"/>
    </source>
</evidence>
<protein>
    <submittedName>
        <fullName evidence="3">DUF2236 domain-containing protein</fullName>
    </submittedName>
</protein>
<organism evidence="3 4">
    <name type="scientific">Streptomyces fagopyri</name>
    <dbReference type="NCBI Taxonomy" id="2662397"/>
    <lineage>
        <taxon>Bacteria</taxon>
        <taxon>Bacillati</taxon>
        <taxon>Actinomycetota</taxon>
        <taxon>Actinomycetes</taxon>
        <taxon>Kitasatosporales</taxon>
        <taxon>Streptomycetaceae</taxon>
        <taxon>Streptomyces</taxon>
    </lineage>
</organism>
<dbReference type="RefSeq" id="WP_153286895.1">
    <property type="nucleotide sequence ID" value="NZ_CP045643.1"/>
</dbReference>
<keyword evidence="4" id="KW-1185">Reference proteome</keyword>
<dbReference type="Proteomes" id="UP000326179">
    <property type="component" value="Chromosome"/>
</dbReference>
<dbReference type="PANTHER" id="PTHR36151">
    <property type="entry name" value="BLR2777 PROTEIN"/>
    <property type="match status" value="1"/>
</dbReference>
<dbReference type="Pfam" id="PF09995">
    <property type="entry name" value="MPAB_Lcp_cat"/>
    <property type="match status" value="1"/>
</dbReference>
<evidence type="ECO:0000313" key="4">
    <source>
        <dbReference type="Proteomes" id="UP000326179"/>
    </source>
</evidence>
<dbReference type="EMBL" id="CP045643">
    <property type="protein sequence ID" value="QFZ72526.1"/>
    <property type="molecule type" value="Genomic_DNA"/>
</dbReference>
<sequence length="296" mass="31728">MTRPTGSHGPRLRERLGDSLFTRVAGPEGPENRARIHGTPGPRWFGPDRPIRRVHGDASMFIGGLSALLLQSLHPLAMAAVLAHSGFRGDPWGRLQRTSTFLAVTTYGTADSAQEACDRVRTIHERVRGVTGGGTPYHASDPRLLGWVHLAETDSFLRAHQRYGVRPLSDGDCDAYVADTARVAVALGVPDPPTDRAELAARLTAYRGELRATPEARATARFLLFEPPVPLVARVPYGVLAANAVSLLPSWAAAELGMPRLPLVDGLFVRPLGGAVTSVVRWAMAPARGRLPSPAG</sequence>
<dbReference type="KEGG" id="sfy:GFH48_03935"/>
<accession>A0A5Q0L755</accession>